<evidence type="ECO:0000256" key="3">
    <source>
        <dbReference type="SAM" id="Coils"/>
    </source>
</evidence>
<dbReference type="InterPro" id="IPR000232">
    <property type="entry name" value="HSF_DNA-bd"/>
</dbReference>
<evidence type="ECO:0000256" key="4">
    <source>
        <dbReference type="SAM" id="MobiDB-lite"/>
    </source>
</evidence>
<comment type="caution">
    <text evidence="6">The sequence shown here is derived from an EMBL/GenBank/DDBJ whole genome shotgun (WGS) entry which is preliminary data.</text>
</comment>
<feature type="region of interest" description="Disordered" evidence="4">
    <location>
        <begin position="131"/>
        <end position="150"/>
    </location>
</feature>
<feature type="region of interest" description="Disordered" evidence="4">
    <location>
        <begin position="32"/>
        <end position="56"/>
    </location>
</feature>
<evidence type="ECO:0000313" key="6">
    <source>
        <dbReference type="EMBL" id="RRT47630.1"/>
    </source>
</evidence>
<keyword evidence="3" id="KW-0175">Coiled coil</keyword>
<dbReference type="GO" id="GO:0000978">
    <property type="term" value="F:RNA polymerase II cis-regulatory region sequence-specific DNA binding"/>
    <property type="evidence" value="ECO:0007669"/>
    <property type="project" value="TreeGrafter"/>
</dbReference>
<dbReference type="GO" id="GO:0003700">
    <property type="term" value="F:DNA-binding transcription factor activity"/>
    <property type="evidence" value="ECO:0007669"/>
    <property type="project" value="InterPro"/>
</dbReference>
<evidence type="ECO:0000256" key="2">
    <source>
        <dbReference type="ARBA" id="ARBA00023125"/>
    </source>
</evidence>
<dbReference type="PANTHER" id="PTHR10015">
    <property type="entry name" value="HEAT SHOCK TRANSCRIPTION FACTOR"/>
    <property type="match status" value="1"/>
</dbReference>
<dbReference type="PANTHER" id="PTHR10015:SF427">
    <property type="entry name" value="HEAT SHOCK FACTOR PROTEIN"/>
    <property type="match status" value="1"/>
</dbReference>
<proteinExistence type="predicted"/>
<sequence>MTAVATTEATNGDVVGGASFKGVRWWRRKLQSSPSTVEGAAHGSSRGGRKLQTKARSSDPFIDNIGSLAEAASESINGGGKRLGGVSLKRIAWSTLRCSGGFRKVDPDQWEFANEGFLRGQKHLLKNISRRKSTHPHNQQQQPQTQSSIEVGKFGLEEEIERLKRDKNVLMQELVRLRQQQQATDQQLNTLGQRLQGMEQRQQQMMSFLAKAMQSPGFLAQLVQQNDSNRRIVGVSKKRRLPRQENKEDGESAVHDGQIIKYQPLINEAAKAMLMQILKFDTSPRLESFGNSQNLLLGNFSSPMEAFDGRSSLKRISGVTLSEVPTSMGFPSLPTNSGYSTMHSSVPSDIQSSSVVADMVATTEMPSMNTGAGSVAPSHTANGMLKLSEGQSAMPNGLHSFVGPTGGNIPMNREIMDELAGIDTEKFSFDTDVDILNDDEKLPSINDPFWEQFLTASPLLGDAEEVDSGIHETEEMTLESGDDDWDSSHNMDHLTEQMGHLTSETNRH</sequence>
<dbReference type="GO" id="GO:0006357">
    <property type="term" value="P:regulation of transcription by RNA polymerase II"/>
    <property type="evidence" value="ECO:0007669"/>
    <property type="project" value="TreeGrafter"/>
</dbReference>
<dbReference type="EMBL" id="AMZH03014441">
    <property type="protein sequence ID" value="RRT47630.1"/>
    <property type="molecule type" value="Genomic_DNA"/>
</dbReference>
<gene>
    <name evidence="6" type="ORF">B296_00035691</name>
</gene>
<feature type="domain" description="HSF-type DNA-binding" evidence="5">
    <location>
        <begin position="57"/>
        <end position="131"/>
    </location>
</feature>
<name>A0A426Y7D2_ENSVE</name>
<reference evidence="6 7" key="1">
    <citation type="journal article" date="2014" name="Agronomy (Basel)">
        <title>A Draft Genome Sequence for Ensete ventricosum, the Drought-Tolerant Tree Against Hunger.</title>
        <authorList>
            <person name="Harrison J."/>
            <person name="Moore K.A."/>
            <person name="Paszkiewicz K."/>
            <person name="Jones T."/>
            <person name="Grant M."/>
            <person name="Ambacheew D."/>
            <person name="Muzemil S."/>
            <person name="Studholme D.J."/>
        </authorList>
    </citation>
    <scope>NUCLEOTIDE SEQUENCE [LARGE SCALE GENOMIC DNA]</scope>
</reference>
<accession>A0A426Y7D2</accession>
<evidence type="ECO:0000256" key="1">
    <source>
        <dbReference type="ARBA" id="ARBA00023016"/>
    </source>
</evidence>
<feature type="compositionally biased region" description="Low complexity" evidence="4">
    <location>
        <begin position="136"/>
        <end position="147"/>
    </location>
</feature>
<feature type="coiled-coil region" evidence="3">
    <location>
        <begin position="153"/>
        <end position="180"/>
    </location>
</feature>
<dbReference type="Proteomes" id="UP000287651">
    <property type="component" value="Unassembled WGS sequence"/>
</dbReference>
<evidence type="ECO:0000313" key="7">
    <source>
        <dbReference type="Proteomes" id="UP000287651"/>
    </source>
</evidence>
<dbReference type="SMART" id="SM00415">
    <property type="entry name" value="HSF"/>
    <property type="match status" value="1"/>
</dbReference>
<dbReference type="GO" id="GO:0005634">
    <property type="term" value="C:nucleus"/>
    <property type="evidence" value="ECO:0007669"/>
    <property type="project" value="TreeGrafter"/>
</dbReference>
<dbReference type="GO" id="GO:0034605">
    <property type="term" value="P:cellular response to heat"/>
    <property type="evidence" value="ECO:0007669"/>
    <property type="project" value="TreeGrafter"/>
</dbReference>
<organism evidence="6 7">
    <name type="scientific">Ensete ventricosum</name>
    <name type="common">Abyssinian banana</name>
    <name type="synonym">Musa ensete</name>
    <dbReference type="NCBI Taxonomy" id="4639"/>
    <lineage>
        <taxon>Eukaryota</taxon>
        <taxon>Viridiplantae</taxon>
        <taxon>Streptophyta</taxon>
        <taxon>Embryophyta</taxon>
        <taxon>Tracheophyta</taxon>
        <taxon>Spermatophyta</taxon>
        <taxon>Magnoliopsida</taxon>
        <taxon>Liliopsida</taxon>
        <taxon>Zingiberales</taxon>
        <taxon>Musaceae</taxon>
        <taxon>Ensete</taxon>
    </lineage>
</organism>
<keyword evidence="2" id="KW-0238">DNA-binding</keyword>
<protein>
    <recommendedName>
        <fullName evidence="5">HSF-type DNA-binding domain-containing protein</fullName>
    </recommendedName>
</protein>
<evidence type="ECO:0000259" key="5">
    <source>
        <dbReference type="SMART" id="SM00415"/>
    </source>
</evidence>
<keyword evidence="1" id="KW-0346">Stress response</keyword>
<dbReference type="AlphaFoldDB" id="A0A426Y7D2"/>